<dbReference type="InterPro" id="IPR050298">
    <property type="entry name" value="Gram-neg_bact_OMP"/>
</dbReference>
<evidence type="ECO:0000256" key="7">
    <source>
        <dbReference type="ARBA" id="ARBA00023065"/>
    </source>
</evidence>
<dbReference type="GO" id="GO:0046930">
    <property type="term" value="C:pore complex"/>
    <property type="evidence" value="ECO:0007669"/>
    <property type="project" value="UniProtKB-KW"/>
</dbReference>
<dbReference type="PANTHER" id="PTHR34501:SF9">
    <property type="entry name" value="MAJOR OUTER MEMBRANE PROTEIN P.IA"/>
    <property type="match status" value="1"/>
</dbReference>
<evidence type="ECO:0000256" key="8">
    <source>
        <dbReference type="ARBA" id="ARBA00023114"/>
    </source>
</evidence>
<proteinExistence type="predicted"/>
<keyword evidence="5" id="KW-0812">Transmembrane</keyword>
<evidence type="ECO:0000256" key="5">
    <source>
        <dbReference type="ARBA" id="ARBA00022692"/>
    </source>
</evidence>
<dbReference type="AlphaFoldDB" id="A0A1Y5E1P8"/>
<keyword evidence="8" id="KW-0626">Porin</keyword>
<keyword evidence="10" id="KW-0998">Cell outer membrane</keyword>
<dbReference type="GO" id="GO:0015288">
    <property type="term" value="F:porin activity"/>
    <property type="evidence" value="ECO:0007669"/>
    <property type="project" value="UniProtKB-KW"/>
</dbReference>
<keyword evidence="7" id="KW-0406">Ion transport</keyword>
<feature type="chain" id="PRO_5012938248" description="Porin domain-containing protein" evidence="11">
    <location>
        <begin position="28"/>
        <end position="346"/>
    </location>
</feature>
<dbReference type="GO" id="GO:0009279">
    <property type="term" value="C:cell outer membrane"/>
    <property type="evidence" value="ECO:0007669"/>
    <property type="project" value="UniProtKB-SubCell"/>
</dbReference>
<sequence length="346" mass="38328">MTITTKKLCTSLLITAALGASMNMAWAAESLEDRIKTLENKLAEKSEIESDNAMSAKLYATVRPSLTYFNVKDNNRVEVTDFLSFAGIYSEAELGGGWTAMAHGEWGFDIAGDAEFGKARRASVGLSYDTYGKIAFGKDRAIDYLLHATHVDIFNHRASPFAYDQIGKDAFFTDNQITYANTWDTITFMAGFKFAKGDGVDYAEQSIAGLGYDKNGLHFAVSFKSTDTGAVDNTDTVAVSYAQQITDDFYLAAMYQDEEEIGTLDVSVGYQLTDKYKVKAGYYDFDDGVSTKASESNNGFNVTLERQFTPKLRTHIEVLTKSYDNFEDEVAFAIGLKYDIAVNWKS</sequence>
<keyword evidence="6 11" id="KW-0732">Signal</keyword>
<evidence type="ECO:0008006" key="14">
    <source>
        <dbReference type="Google" id="ProtNLM"/>
    </source>
</evidence>
<evidence type="ECO:0000256" key="9">
    <source>
        <dbReference type="ARBA" id="ARBA00023136"/>
    </source>
</evidence>
<keyword evidence="9" id="KW-0472">Membrane</keyword>
<keyword evidence="4" id="KW-1134">Transmembrane beta strand</keyword>
<gene>
    <name evidence="12" type="ORF">A9Q75_19500</name>
</gene>
<organism evidence="12 13">
    <name type="scientific">Colwellia psychrerythraea</name>
    <name type="common">Vibrio psychroerythus</name>
    <dbReference type="NCBI Taxonomy" id="28229"/>
    <lineage>
        <taxon>Bacteria</taxon>
        <taxon>Pseudomonadati</taxon>
        <taxon>Pseudomonadota</taxon>
        <taxon>Gammaproteobacteria</taxon>
        <taxon>Alteromonadales</taxon>
        <taxon>Colwelliaceae</taxon>
        <taxon>Colwellia</taxon>
    </lineage>
</organism>
<evidence type="ECO:0000256" key="6">
    <source>
        <dbReference type="ARBA" id="ARBA00022729"/>
    </source>
</evidence>
<reference evidence="13" key="1">
    <citation type="journal article" date="2017" name="Proc. Natl. Acad. Sci. U.S.A.">
        <title>Simulation of Deepwater Horizon oil plume reveals substrate specialization within a complex community of hydrocarbon degraders.</title>
        <authorList>
            <person name="Hu P."/>
            <person name="Dubinsky E.A."/>
            <person name="Probst A.J."/>
            <person name="Wang J."/>
            <person name="Sieber C.M.K."/>
            <person name="Tom L.M."/>
            <person name="Gardinali P."/>
            <person name="Banfield J.F."/>
            <person name="Atlas R.M."/>
            <person name="Andersen G.L."/>
        </authorList>
    </citation>
    <scope>NUCLEOTIDE SEQUENCE [LARGE SCALE GENOMIC DNA]</scope>
</reference>
<evidence type="ECO:0000313" key="13">
    <source>
        <dbReference type="Proteomes" id="UP000243053"/>
    </source>
</evidence>
<dbReference type="Proteomes" id="UP000243053">
    <property type="component" value="Unassembled WGS sequence"/>
</dbReference>
<dbReference type="PANTHER" id="PTHR34501">
    <property type="entry name" value="PROTEIN YDDL-RELATED"/>
    <property type="match status" value="1"/>
</dbReference>
<dbReference type="EMBL" id="MAAF01000120">
    <property type="protein sequence ID" value="OUR74925.1"/>
    <property type="molecule type" value="Genomic_DNA"/>
</dbReference>
<dbReference type="GO" id="GO:0006811">
    <property type="term" value="P:monoatomic ion transport"/>
    <property type="evidence" value="ECO:0007669"/>
    <property type="project" value="UniProtKB-KW"/>
</dbReference>
<evidence type="ECO:0000256" key="1">
    <source>
        <dbReference type="ARBA" id="ARBA00004571"/>
    </source>
</evidence>
<evidence type="ECO:0000256" key="11">
    <source>
        <dbReference type="SAM" id="SignalP"/>
    </source>
</evidence>
<dbReference type="InterPro" id="IPR023614">
    <property type="entry name" value="Porin_dom_sf"/>
</dbReference>
<evidence type="ECO:0000256" key="2">
    <source>
        <dbReference type="ARBA" id="ARBA00011233"/>
    </source>
</evidence>
<feature type="signal peptide" evidence="11">
    <location>
        <begin position="1"/>
        <end position="27"/>
    </location>
</feature>
<protein>
    <recommendedName>
        <fullName evidence="14">Porin domain-containing protein</fullName>
    </recommendedName>
</protein>
<dbReference type="Gene3D" id="2.40.160.10">
    <property type="entry name" value="Porin"/>
    <property type="match status" value="1"/>
</dbReference>
<name>A0A1Y5E1P8_COLPS</name>
<dbReference type="InterPro" id="IPR033900">
    <property type="entry name" value="Gram_neg_porin_domain"/>
</dbReference>
<evidence type="ECO:0000256" key="10">
    <source>
        <dbReference type="ARBA" id="ARBA00023237"/>
    </source>
</evidence>
<dbReference type="SUPFAM" id="SSF56935">
    <property type="entry name" value="Porins"/>
    <property type="match status" value="1"/>
</dbReference>
<dbReference type="CDD" id="cd00342">
    <property type="entry name" value="gram_neg_porins"/>
    <property type="match status" value="1"/>
</dbReference>
<accession>A0A1Y5E1P8</accession>
<evidence type="ECO:0000256" key="3">
    <source>
        <dbReference type="ARBA" id="ARBA00022448"/>
    </source>
</evidence>
<comment type="subcellular location">
    <subcellularLocation>
        <location evidence="1">Cell outer membrane</location>
        <topology evidence="1">Multi-pass membrane protein</topology>
    </subcellularLocation>
</comment>
<evidence type="ECO:0000313" key="12">
    <source>
        <dbReference type="EMBL" id="OUR74925.1"/>
    </source>
</evidence>
<evidence type="ECO:0000256" key="4">
    <source>
        <dbReference type="ARBA" id="ARBA00022452"/>
    </source>
</evidence>
<comment type="caution">
    <text evidence="12">The sequence shown here is derived from an EMBL/GenBank/DDBJ whole genome shotgun (WGS) entry which is preliminary data.</text>
</comment>
<keyword evidence="3" id="KW-0813">Transport</keyword>
<comment type="subunit">
    <text evidence="2">Homotrimer.</text>
</comment>